<keyword evidence="3" id="KW-0804">Transcription</keyword>
<keyword evidence="7" id="KW-1185">Reference proteome</keyword>
<dbReference type="InterPro" id="IPR016032">
    <property type="entry name" value="Sig_transdc_resp-reg_C-effctor"/>
</dbReference>
<dbReference type="SUPFAM" id="SSF46894">
    <property type="entry name" value="C-terminal effector domain of the bipartite response regulators"/>
    <property type="match status" value="1"/>
</dbReference>
<dbReference type="Proteomes" id="UP000065511">
    <property type="component" value="Chromosome"/>
</dbReference>
<organism evidence="6 7">
    <name type="scientific">Enterococcus silesiacus</name>
    <dbReference type="NCBI Taxonomy" id="332949"/>
    <lineage>
        <taxon>Bacteria</taxon>
        <taxon>Bacillati</taxon>
        <taxon>Bacillota</taxon>
        <taxon>Bacilli</taxon>
        <taxon>Lactobacillales</taxon>
        <taxon>Enterococcaceae</taxon>
        <taxon>Enterococcus</taxon>
    </lineage>
</organism>
<dbReference type="RefSeq" id="WP_071879397.1">
    <property type="nucleotide sequence ID" value="NZ_JXLC01000045.1"/>
</dbReference>
<keyword evidence="2 4" id="KW-0238">DNA-binding</keyword>
<dbReference type="InterPro" id="IPR036388">
    <property type="entry name" value="WH-like_DNA-bd_sf"/>
</dbReference>
<dbReference type="InterPro" id="IPR001867">
    <property type="entry name" value="OmpR/PhoB-type_DNA-bd"/>
</dbReference>
<evidence type="ECO:0000313" key="6">
    <source>
        <dbReference type="EMBL" id="ALS00010.1"/>
    </source>
</evidence>
<dbReference type="Gene3D" id="1.10.10.10">
    <property type="entry name" value="Winged helix-like DNA-binding domain superfamily/Winged helix DNA-binding domain"/>
    <property type="match status" value="1"/>
</dbReference>
<protein>
    <recommendedName>
        <fullName evidence="5">OmpR/PhoB-type domain-containing protein</fullName>
    </recommendedName>
</protein>
<gene>
    <name evidence="6" type="ORF">ATZ33_01015</name>
</gene>
<evidence type="ECO:0000256" key="3">
    <source>
        <dbReference type="ARBA" id="ARBA00023163"/>
    </source>
</evidence>
<evidence type="ECO:0000256" key="2">
    <source>
        <dbReference type="ARBA" id="ARBA00023125"/>
    </source>
</evidence>
<evidence type="ECO:0000256" key="1">
    <source>
        <dbReference type="ARBA" id="ARBA00023015"/>
    </source>
</evidence>
<dbReference type="SMART" id="SM00862">
    <property type="entry name" value="Trans_reg_C"/>
    <property type="match status" value="1"/>
</dbReference>
<evidence type="ECO:0000313" key="7">
    <source>
        <dbReference type="Proteomes" id="UP000065511"/>
    </source>
</evidence>
<keyword evidence="1" id="KW-0805">Transcription regulation</keyword>
<reference evidence="6 7" key="1">
    <citation type="submission" date="2015-12" db="EMBL/GenBank/DDBJ databases">
        <authorList>
            <person name="Lauer A."/>
            <person name="Humrighouse B."/>
            <person name="Loparev V."/>
            <person name="Shewmaker P.L."/>
            <person name="Whitney A.M."/>
            <person name="McLaughlin R.W."/>
        </authorList>
    </citation>
    <scope>NUCLEOTIDE SEQUENCE [LARGE SCALE GENOMIC DNA]</scope>
    <source>
        <strain evidence="6 7">LMG 23085</strain>
    </source>
</reference>
<feature type="DNA-binding region" description="OmpR/PhoB-type" evidence="4">
    <location>
        <begin position="116"/>
        <end position="220"/>
    </location>
</feature>
<dbReference type="CDD" id="cd00383">
    <property type="entry name" value="trans_reg_C"/>
    <property type="match status" value="1"/>
</dbReference>
<dbReference type="EMBL" id="CP013614">
    <property type="protein sequence ID" value="ALS00010.1"/>
    <property type="molecule type" value="Genomic_DNA"/>
</dbReference>
<proteinExistence type="predicted"/>
<accession>A0ABM5W4R3</accession>
<dbReference type="PROSITE" id="PS51755">
    <property type="entry name" value="OMPR_PHOB"/>
    <property type="match status" value="1"/>
</dbReference>
<evidence type="ECO:0000259" key="5">
    <source>
        <dbReference type="PROSITE" id="PS51755"/>
    </source>
</evidence>
<feature type="domain" description="OmpR/PhoB-type" evidence="5">
    <location>
        <begin position="116"/>
        <end position="220"/>
    </location>
</feature>
<dbReference type="Pfam" id="PF00486">
    <property type="entry name" value="Trans_reg_C"/>
    <property type="match status" value="1"/>
</dbReference>
<name>A0ABM5W4R3_9ENTE</name>
<sequence length="226" mass="26466">MYAIGILSDMQVIREKEQERFLTDFDITVHDLENTDLAALQGIILPKNEYIQIEKLFQWLIKVRENTLKPIWILTSEPLGDEKIIYLKLGVTGFLLETDSFEEIAWTIKNGMLSMSKEDTAADKNHIFRMDPSSFTALIAGKKMMLTKLEYMLLDYLYASENSVRTYEEIANYLWKQKESAPKYRVANLIFHIRQKIEMIDVKYADMIKTVRSKGYILTLPEEFIE</sequence>
<evidence type="ECO:0000256" key="4">
    <source>
        <dbReference type="PROSITE-ProRule" id="PRU01091"/>
    </source>
</evidence>